<comment type="caution">
    <text evidence="3">The sequence shown here is derived from an EMBL/GenBank/DDBJ whole genome shotgun (WGS) entry which is preliminary data.</text>
</comment>
<dbReference type="EMBL" id="VUOA01000027">
    <property type="protein sequence ID" value="KAA2236485.1"/>
    <property type="molecule type" value="Genomic_DNA"/>
</dbReference>
<dbReference type="InterPro" id="IPR001789">
    <property type="entry name" value="Sig_transdc_resp-reg_receiver"/>
</dbReference>
<dbReference type="Proteomes" id="UP000323142">
    <property type="component" value="Unassembled WGS sequence"/>
</dbReference>
<protein>
    <submittedName>
        <fullName evidence="3">Histidine kinase</fullName>
    </submittedName>
</protein>
<dbReference type="InterPro" id="IPR011006">
    <property type="entry name" value="CheY-like_superfamily"/>
</dbReference>
<evidence type="ECO:0000313" key="3">
    <source>
        <dbReference type="EMBL" id="KAA2236485.1"/>
    </source>
</evidence>
<feature type="modified residue" description="4-aspartylphosphate" evidence="1">
    <location>
        <position position="60"/>
    </location>
</feature>
<dbReference type="GO" id="GO:0016301">
    <property type="term" value="F:kinase activity"/>
    <property type="evidence" value="ECO:0007669"/>
    <property type="project" value="UniProtKB-KW"/>
</dbReference>
<dbReference type="Gene3D" id="3.40.50.2300">
    <property type="match status" value="1"/>
</dbReference>
<gene>
    <name evidence="3" type="ORF">F0L46_15205</name>
</gene>
<evidence type="ECO:0000313" key="4">
    <source>
        <dbReference type="Proteomes" id="UP000323142"/>
    </source>
</evidence>
<keyword evidence="4" id="KW-1185">Reference proteome</keyword>
<reference evidence="3 4" key="1">
    <citation type="submission" date="2019-09" db="EMBL/GenBank/DDBJ databases">
        <title>Salinarimonas rosea gen. nov., sp. nov., a new member of the a-2 subgroup of the Proteobacteria.</title>
        <authorList>
            <person name="Liu J."/>
        </authorList>
    </citation>
    <scope>NUCLEOTIDE SEQUENCE [LARGE SCALE GENOMIC DNA]</scope>
    <source>
        <strain evidence="3 4">BN140002</strain>
    </source>
</reference>
<feature type="domain" description="Response regulatory" evidence="2">
    <location>
        <begin position="10"/>
        <end position="121"/>
    </location>
</feature>
<evidence type="ECO:0000256" key="1">
    <source>
        <dbReference type="PROSITE-ProRule" id="PRU00169"/>
    </source>
</evidence>
<dbReference type="GO" id="GO:0000160">
    <property type="term" value="P:phosphorelay signal transduction system"/>
    <property type="evidence" value="ECO:0007669"/>
    <property type="project" value="InterPro"/>
</dbReference>
<keyword evidence="3" id="KW-0418">Kinase</keyword>
<dbReference type="AlphaFoldDB" id="A0A5B2VCL4"/>
<name>A0A5B2VCL4_9HYPH</name>
<proteinExistence type="predicted"/>
<dbReference type="OrthoDB" id="7950403at2"/>
<organism evidence="3 4">
    <name type="scientific">Salinarimonas soli</name>
    <dbReference type="NCBI Taxonomy" id="1638099"/>
    <lineage>
        <taxon>Bacteria</taxon>
        <taxon>Pseudomonadati</taxon>
        <taxon>Pseudomonadota</taxon>
        <taxon>Alphaproteobacteria</taxon>
        <taxon>Hyphomicrobiales</taxon>
        <taxon>Salinarimonadaceae</taxon>
        <taxon>Salinarimonas</taxon>
    </lineage>
</organism>
<keyword evidence="3" id="KW-0808">Transferase</keyword>
<sequence length="124" mass="13277">MTEAHTPRPLILLAEDEVLIALELADSLERDGFEVAGPFTTCTAAEAWLKGHEPSGAILDNALKDGPCEALAGDLQGRGIPFLVYSGHSRTPDLPEVFANVPWIVKPAPTEALLRALHVSLRGE</sequence>
<reference evidence="3 4" key="2">
    <citation type="submission" date="2019-09" db="EMBL/GenBank/DDBJ databases">
        <authorList>
            <person name="Jin C."/>
        </authorList>
    </citation>
    <scope>NUCLEOTIDE SEQUENCE [LARGE SCALE GENOMIC DNA]</scope>
    <source>
        <strain evidence="3 4">BN140002</strain>
    </source>
</reference>
<accession>A0A5B2VCL4</accession>
<dbReference type="RefSeq" id="WP_149819013.1">
    <property type="nucleotide sequence ID" value="NZ_VUOA01000027.1"/>
</dbReference>
<dbReference type="PROSITE" id="PS50110">
    <property type="entry name" value="RESPONSE_REGULATORY"/>
    <property type="match status" value="1"/>
</dbReference>
<dbReference type="SUPFAM" id="SSF52172">
    <property type="entry name" value="CheY-like"/>
    <property type="match status" value="1"/>
</dbReference>
<evidence type="ECO:0000259" key="2">
    <source>
        <dbReference type="PROSITE" id="PS50110"/>
    </source>
</evidence>
<keyword evidence="1" id="KW-0597">Phosphoprotein</keyword>